<comment type="caution">
    <text evidence="4">The sequence shown here is derived from an EMBL/GenBank/DDBJ whole genome shotgun (WGS) entry which is preliminary data.</text>
</comment>
<dbReference type="Pfam" id="PF00685">
    <property type="entry name" value="Sulfotransfer_1"/>
    <property type="match status" value="1"/>
</dbReference>
<evidence type="ECO:0000313" key="4">
    <source>
        <dbReference type="EMBL" id="KAF7992187.1"/>
    </source>
</evidence>
<comment type="similarity">
    <text evidence="1">Belongs to the sulfotransferase 1 family.</text>
</comment>
<accession>A0A834XTA6</accession>
<dbReference type="OrthoDB" id="205623at2759"/>
<dbReference type="EMBL" id="JACMRX010000003">
    <property type="protein sequence ID" value="KAF7992187.1"/>
    <property type="molecule type" value="Genomic_DNA"/>
</dbReference>
<evidence type="ECO:0000313" key="5">
    <source>
        <dbReference type="Proteomes" id="UP000639338"/>
    </source>
</evidence>
<dbReference type="Gene3D" id="3.40.50.300">
    <property type="entry name" value="P-loop containing nucleotide triphosphate hydrolases"/>
    <property type="match status" value="1"/>
</dbReference>
<keyword evidence="2" id="KW-0808">Transferase</keyword>
<dbReference type="GO" id="GO:0008146">
    <property type="term" value="F:sulfotransferase activity"/>
    <property type="evidence" value="ECO:0007669"/>
    <property type="project" value="InterPro"/>
</dbReference>
<proteinExistence type="inferred from homology"/>
<name>A0A834XTA6_APHGI</name>
<sequence>MTEALVFSEFRGKNHNFLRIGKNKYVVRDPWKEHGDVICNFKSKSNDVFVMTQPRSGTTVTTEMAWLLMNNLDYENAGKIRLEERVFELELGLHEARWSGQKVAIRNENDPTIFSSFECENIKNYYDAHANITGPRIIKTHLAFSLHKDILYSGAKTIYIARDPKDQLVSWWRFLNNGDQPIRKCKFEKLWELTKKNEVNLGPYWPHVKEGWNLRNNKNVLFLFYEDIRMNLFETIKKVSHFLDKTYSDEEIQRLVCHLDIDKFRNNPMVNSVVGLPNIKSCFIGQGKIGGYKEVISDEIDKEIDEWIYENLKDCDINFPTLKNKIY</sequence>
<dbReference type="SUPFAM" id="SSF52540">
    <property type="entry name" value="P-loop containing nucleoside triphosphate hydrolases"/>
    <property type="match status" value="1"/>
</dbReference>
<evidence type="ECO:0000259" key="3">
    <source>
        <dbReference type="Pfam" id="PF00685"/>
    </source>
</evidence>
<feature type="domain" description="Sulfotransferase" evidence="3">
    <location>
        <begin position="46"/>
        <end position="315"/>
    </location>
</feature>
<evidence type="ECO:0000256" key="1">
    <source>
        <dbReference type="ARBA" id="ARBA00005771"/>
    </source>
</evidence>
<evidence type="ECO:0000256" key="2">
    <source>
        <dbReference type="ARBA" id="ARBA00022679"/>
    </source>
</evidence>
<organism evidence="4 5">
    <name type="scientific">Aphidius gifuensis</name>
    <name type="common">Parasitoid wasp</name>
    <dbReference type="NCBI Taxonomy" id="684658"/>
    <lineage>
        <taxon>Eukaryota</taxon>
        <taxon>Metazoa</taxon>
        <taxon>Ecdysozoa</taxon>
        <taxon>Arthropoda</taxon>
        <taxon>Hexapoda</taxon>
        <taxon>Insecta</taxon>
        <taxon>Pterygota</taxon>
        <taxon>Neoptera</taxon>
        <taxon>Endopterygota</taxon>
        <taxon>Hymenoptera</taxon>
        <taxon>Apocrita</taxon>
        <taxon>Ichneumonoidea</taxon>
        <taxon>Braconidae</taxon>
        <taxon>Aphidiinae</taxon>
        <taxon>Aphidius</taxon>
    </lineage>
</organism>
<dbReference type="InterPro" id="IPR027417">
    <property type="entry name" value="P-loop_NTPase"/>
</dbReference>
<protein>
    <recommendedName>
        <fullName evidence="3">Sulfotransferase domain-containing protein</fullName>
    </recommendedName>
</protein>
<gene>
    <name evidence="4" type="ORF">HCN44_001512</name>
</gene>
<keyword evidence="5" id="KW-1185">Reference proteome</keyword>
<dbReference type="AlphaFoldDB" id="A0A834XTA6"/>
<reference evidence="4 5" key="1">
    <citation type="submission" date="2020-08" db="EMBL/GenBank/DDBJ databases">
        <title>Aphidius gifuensis genome sequencing and assembly.</title>
        <authorList>
            <person name="Du Z."/>
        </authorList>
    </citation>
    <scope>NUCLEOTIDE SEQUENCE [LARGE SCALE GENOMIC DNA]</scope>
    <source>
        <strain evidence="4">YNYX2018</strain>
        <tissue evidence="4">Adults</tissue>
    </source>
</reference>
<dbReference type="PANTHER" id="PTHR11783">
    <property type="entry name" value="SULFOTRANSFERASE SULT"/>
    <property type="match status" value="1"/>
</dbReference>
<dbReference type="Proteomes" id="UP000639338">
    <property type="component" value="Unassembled WGS sequence"/>
</dbReference>
<dbReference type="InterPro" id="IPR000863">
    <property type="entry name" value="Sulfotransferase_dom"/>
</dbReference>